<evidence type="ECO:0000256" key="8">
    <source>
        <dbReference type="ARBA" id="ARBA00023125"/>
    </source>
</evidence>
<dbReference type="PROSITE" id="PS50110">
    <property type="entry name" value="RESPONSE_REGULATORY"/>
    <property type="match status" value="1"/>
</dbReference>
<dbReference type="FunFam" id="1.10.8.60:FF:000014">
    <property type="entry name" value="DNA-binding transcriptional regulator NtrC"/>
    <property type="match status" value="1"/>
</dbReference>
<reference evidence="14" key="1">
    <citation type="submission" date="2022-11" db="EMBL/GenBank/DDBJ databases">
        <title>Candidatus Alkanophaga archaea from heated hydrothermal vent sediment oxidize petroleum alkanes.</title>
        <authorList>
            <person name="Zehnle H."/>
            <person name="Laso-Perez R."/>
            <person name="Lipp J."/>
            <person name="Teske A."/>
            <person name="Wegener G."/>
        </authorList>
    </citation>
    <scope>NUCLEOTIDE SEQUENCE</scope>
    <source>
        <strain evidence="14">MCA70</strain>
    </source>
</reference>
<dbReference type="InterPro" id="IPR027417">
    <property type="entry name" value="P-loop_NTPase"/>
</dbReference>
<keyword evidence="3 11" id="KW-0597">Phosphoprotein</keyword>
<dbReference type="PANTHER" id="PTHR32071">
    <property type="entry name" value="TRANSCRIPTIONAL REGULATORY PROTEIN"/>
    <property type="match status" value="1"/>
</dbReference>
<dbReference type="PROSITE" id="PS50045">
    <property type="entry name" value="SIGMA54_INTERACT_4"/>
    <property type="match status" value="1"/>
</dbReference>
<evidence type="ECO:0000256" key="1">
    <source>
        <dbReference type="ARBA" id="ARBA00004496"/>
    </source>
</evidence>
<dbReference type="InterPro" id="IPR025944">
    <property type="entry name" value="Sigma_54_int_dom_CS"/>
</dbReference>
<keyword evidence="5" id="KW-0067">ATP-binding</keyword>
<gene>
    <name evidence="14" type="ORF">OD816_000669</name>
</gene>
<evidence type="ECO:0000256" key="2">
    <source>
        <dbReference type="ARBA" id="ARBA00022490"/>
    </source>
</evidence>
<evidence type="ECO:0000256" key="9">
    <source>
        <dbReference type="ARBA" id="ARBA00023159"/>
    </source>
</evidence>
<name>A0AAE3TDY0_9BACT</name>
<dbReference type="PANTHER" id="PTHR32071:SF17">
    <property type="entry name" value="TRANSCRIPTIONAL REGULATOR (NTRC FAMILY)"/>
    <property type="match status" value="1"/>
</dbReference>
<sequence length="460" mass="53019">MKGEIWILDDEKGILEVLEDILKDENFQVKSFLWGKELLKEINLKQPKVLLLDLWLKDIDGFEVLEKVKSTYPEVQIIVISGHGNIETAVKAIKMGAFDFLEKPLSYERVIVTVENAFKIALLEEENKRLRENIFGEVKLSGISPAIQKIRELIVKVAPTDTTVLIQGESGVGKEVVAKLIHLYSKRAKEAFVEINCAAIPETLIESELFGYEKGAFTGAQTYKKGKLEIAHKGTLFLDEIGDLSPEAQAKLLRVLQEKKFERLGSNKSIEIDVRIISATNKNLEKEIKKGKFREDLFFRINVFPIYIPPLRERKEDIPILVEEFLEEFSYKIGSEKKIIKKDAMEALIEYSWPGNVRELKNFIERLVIMSSSREISYNDLPGDFKNAIKQKRGIQESSDPWFKEKNYKTAKLLFEKEFLKRKLLEHKGNISQTAREIGLERAYLQKKIKELDLKKELKN</sequence>
<feature type="domain" description="Response regulatory" evidence="13">
    <location>
        <begin position="4"/>
        <end position="118"/>
    </location>
</feature>
<dbReference type="Pfam" id="PF25601">
    <property type="entry name" value="AAA_lid_14"/>
    <property type="match status" value="1"/>
</dbReference>
<dbReference type="Pfam" id="PF00072">
    <property type="entry name" value="Response_reg"/>
    <property type="match status" value="1"/>
</dbReference>
<evidence type="ECO:0000259" key="13">
    <source>
        <dbReference type="PROSITE" id="PS50110"/>
    </source>
</evidence>
<keyword evidence="10" id="KW-0804">Transcription</keyword>
<evidence type="ECO:0000313" key="15">
    <source>
        <dbReference type="Proteomes" id="UP001144110"/>
    </source>
</evidence>
<dbReference type="Pfam" id="PF00158">
    <property type="entry name" value="Sigma54_activat"/>
    <property type="match status" value="1"/>
</dbReference>
<dbReference type="GO" id="GO:0006355">
    <property type="term" value="P:regulation of DNA-templated transcription"/>
    <property type="evidence" value="ECO:0007669"/>
    <property type="project" value="InterPro"/>
</dbReference>
<evidence type="ECO:0000256" key="5">
    <source>
        <dbReference type="ARBA" id="ARBA00022840"/>
    </source>
</evidence>
<dbReference type="PROSITE" id="PS00675">
    <property type="entry name" value="SIGMA54_INTERACT_1"/>
    <property type="match status" value="1"/>
</dbReference>
<dbReference type="Gene3D" id="3.40.50.300">
    <property type="entry name" value="P-loop containing nucleotide triphosphate hydrolases"/>
    <property type="match status" value="1"/>
</dbReference>
<keyword evidence="4" id="KW-0547">Nucleotide-binding</keyword>
<feature type="modified residue" description="4-aspartylphosphate" evidence="11">
    <location>
        <position position="53"/>
    </location>
</feature>
<dbReference type="FunFam" id="3.40.50.2300:FF:000018">
    <property type="entry name" value="DNA-binding transcriptional regulator NtrC"/>
    <property type="match status" value="1"/>
</dbReference>
<evidence type="ECO:0000256" key="10">
    <source>
        <dbReference type="ARBA" id="ARBA00023163"/>
    </source>
</evidence>
<dbReference type="InterPro" id="IPR011006">
    <property type="entry name" value="CheY-like_superfamily"/>
</dbReference>
<dbReference type="GO" id="GO:0005524">
    <property type="term" value="F:ATP binding"/>
    <property type="evidence" value="ECO:0007669"/>
    <property type="project" value="UniProtKB-KW"/>
</dbReference>
<keyword evidence="6" id="KW-0902">Two-component regulatory system</keyword>
<dbReference type="SUPFAM" id="SSF52172">
    <property type="entry name" value="CheY-like"/>
    <property type="match status" value="1"/>
</dbReference>
<evidence type="ECO:0000256" key="11">
    <source>
        <dbReference type="PROSITE-ProRule" id="PRU00169"/>
    </source>
</evidence>
<evidence type="ECO:0000313" key="14">
    <source>
        <dbReference type="EMBL" id="MDF2953424.1"/>
    </source>
</evidence>
<keyword evidence="8 14" id="KW-0238">DNA-binding</keyword>
<dbReference type="InterPro" id="IPR002078">
    <property type="entry name" value="Sigma_54_int"/>
</dbReference>
<dbReference type="InterPro" id="IPR058031">
    <property type="entry name" value="AAA_lid_NorR"/>
</dbReference>
<dbReference type="InterPro" id="IPR001789">
    <property type="entry name" value="Sig_transdc_resp-reg_receiver"/>
</dbReference>
<evidence type="ECO:0000256" key="4">
    <source>
        <dbReference type="ARBA" id="ARBA00022741"/>
    </source>
</evidence>
<dbReference type="SMART" id="SM00382">
    <property type="entry name" value="AAA"/>
    <property type="match status" value="1"/>
</dbReference>
<comment type="caution">
    <text evidence="14">The sequence shown here is derived from an EMBL/GenBank/DDBJ whole genome shotgun (WGS) entry which is preliminary data.</text>
</comment>
<comment type="subcellular location">
    <subcellularLocation>
        <location evidence="1">Cytoplasm</location>
    </subcellularLocation>
</comment>
<protein>
    <submittedName>
        <fullName evidence="14">DNA-binding transcriptional response regulator</fullName>
    </submittedName>
</protein>
<dbReference type="Pfam" id="PF02954">
    <property type="entry name" value="HTH_8"/>
    <property type="match status" value="1"/>
</dbReference>
<dbReference type="Gene3D" id="1.10.10.60">
    <property type="entry name" value="Homeodomain-like"/>
    <property type="match status" value="1"/>
</dbReference>
<dbReference type="FunFam" id="3.40.50.300:FF:000006">
    <property type="entry name" value="DNA-binding transcriptional regulator NtrC"/>
    <property type="match status" value="1"/>
</dbReference>
<evidence type="ECO:0000259" key="12">
    <source>
        <dbReference type="PROSITE" id="PS50045"/>
    </source>
</evidence>
<dbReference type="InterPro" id="IPR009057">
    <property type="entry name" value="Homeodomain-like_sf"/>
</dbReference>
<proteinExistence type="predicted"/>
<dbReference type="CDD" id="cd00009">
    <property type="entry name" value="AAA"/>
    <property type="match status" value="1"/>
</dbReference>
<dbReference type="InterPro" id="IPR025662">
    <property type="entry name" value="Sigma_54_int_dom_ATP-bd_1"/>
</dbReference>
<dbReference type="GO" id="GO:0043565">
    <property type="term" value="F:sequence-specific DNA binding"/>
    <property type="evidence" value="ECO:0007669"/>
    <property type="project" value="InterPro"/>
</dbReference>
<dbReference type="AlphaFoldDB" id="A0AAE3TDY0"/>
<organism evidence="14 15">
    <name type="scientific">Candidatus Thermodesulfobacterium syntrophicum</name>
    <dbReference type="NCBI Taxonomy" id="3060442"/>
    <lineage>
        <taxon>Bacteria</taxon>
        <taxon>Pseudomonadati</taxon>
        <taxon>Thermodesulfobacteriota</taxon>
        <taxon>Thermodesulfobacteria</taxon>
        <taxon>Thermodesulfobacteriales</taxon>
        <taxon>Thermodesulfobacteriaceae</taxon>
        <taxon>Thermodesulfobacterium</taxon>
    </lineage>
</organism>
<keyword evidence="2" id="KW-0963">Cytoplasm</keyword>
<evidence type="ECO:0000256" key="3">
    <source>
        <dbReference type="ARBA" id="ARBA00022553"/>
    </source>
</evidence>
<feature type="domain" description="Sigma-54 factor interaction" evidence="12">
    <location>
        <begin position="140"/>
        <end position="369"/>
    </location>
</feature>
<dbReference type="InterPro" id="IPR003593">
    <property type="entry name" value="AAA+_ATPase"/>
</dbReference>
<keyword evidence="9" id="KW-0010">Activator</keyword>
<dbReference type="InterPro" id="IPR025943">
    <property type="entry name" value="Sigma_54_int_dom_ATP-bd_2"/>
</dbReference>
<dbReference type="SUPFAM" id="SSF52540">
    <property type="entry name" value="P-loop containing nucleoside triphosphate hydrolases"/>
    <property type="match status" value="1"/>
</dbReference>
<keyword evidence="7" id="KW-0805">Transcription regulation</keyword>
<dbReference type="SMART" id="SM00448">
    <property type="entry name" value="REC"/>
    <property type="match status" value="1"/>
</dbReference>
<dbReference type="Proteomes" id="UP001144110">
    <property type="component" value="Unassembled WGS sequence"/>
</dbReference>
<dbReference type="PROSITE" id="PS00676">
    <property type="entry name" value="SIGMA54_INTERACT_2"/>
    <property type="match status" value="1"/>
</dbReference>
<dbReference type="GO" id="GO:0000160">
    <property type="term" value="P:phosphorelay signal transduction system"/>
    <property type="evidence" value="ECO:0007669"/>
    <property type="project" value="UniProtKB-KW"/>
</dbReference>
<dbReference type="SUPFAM" id="SSF46689">
    <property type="entry name" value="Homeodomain-like"/>
    <property type="match status" value="1"/>
</dbReference>
<dbReference type="Gene3D" id="3.40.50.2300">
    <property type="match status" value="1"/>
</dbReference>
<evidence type="ECO:0000256" key="6">
    <source>
        <dbReference type="ARBA" id="ARBA00023012"/>
    </source>
</evidence>
<dbReference type="Gene3D" id="1.10.8.60">
    <property type="match status" value="1"/>
</dbReference>
<dbReference type="InterPro" id="IPR002197">
    <property type="entry name" value="HTH_Fis"/>
</dbReference>
<dbReference type="PROSITE" id="PS00688">
    <property type="entry name" value="SIGMA54_INTERACT_3"/>
    <property type="match status" value="1"/>
</dbReference>
<evidence type="ECO:0000256" key="7">
    <source>
        <dbReference type="ARBA" id="ARBA00023015"/>
    </source>
</evidence>
<accession>A0AAE3TDY0</accession>
<dbReference type="EMBL" id="JAPHEG010000002">
    <property type="protein sequence ID" value="MDF2953424.1"/>
    <property type="molecule type" value="Genomic_DNA"/>
</dbReference>
<dbReference type="GO" id="GO:0005737">
    <property type="term" value="C:cytoplasm"/>
    <property type="evidence" value="ECO:0007669"/>
    <property type="project" value="UniProtKB-SubCell"/>
</dbReference>